<reference evidence="2" key="1">
    <citation type="submission" date="2019-11" db="EMBL/GenBank/DDBJ databases">
        <authorList>
            <person name="Feng L."/>
        </authorList>
    </citation>
    <scope>NUCLEOTIDE SEQUENCE</scope>
    <source>
        <strain evidence="2">BcaccaeLFYP20</strain>
    </source>
</reference>
<dbReference type="AlphaFoldDB" id="A0A6N2TVT5"/>
<sequence>MMLSVFNCCVSVIGCCGKCCSCCVVVFLSIYKFKILVFCFGGWFIGAYL</sequence>
<keyword evidence="1" id="KW-1133">Transmembrane helix</keyword>
<accession>A0A6N2TVT5</accession>
<protein>
    <submittedName>
        <fullName evidence="2">Uncharacterized protein</fullName>
    </submittedName>
</protein>
<organism evidence="2">
    <name type="scientific">Bacteroides caccae</name>
    <dbReference type="NCBI Taxonomy" id="47678"/>
    <lineage>
        <taxon>Bacteria</taxon>
        <taxon>Pseudomonadati</taxon>
        <taxon>Bacteroidota</taxon>
        <taxon>Bacteroidia</taxon>
        <taxon>Bacteroidales</taxon>
        <taxon>Bacteroidaceae</taxon>
        <taxon>Bacteroides</taxon>
    </lineage>
</organism>
<name>A0A6N2TVT5_9BACE</name>
<gene>
    <name evidence="2" type="ORF">BCLFYP20_02208</name>
</gene>
<evidence type="ECO:0000256" key="1">
    <source>
        <dbReference type="SAM" id="Phobius"/>
    </source>
</evidence>
<dbReference type="EMBL" id="CACRTB010000010">
    <property type="protein sequence ID" value="VYT08703.1"/>
    <property type="molecule type" value="Genomic_DNA"/>
</dbReference>
<feature type="transmembrane region" description="Helical" evidence="1">
    <location>
        <begin position="31"/>
        <end position="48"/>
    </location>
</feature>
<proteinExistence type="predicted"/>
<evidence type="ECO:0000313" key="2">
    <source>
        <dbReference type="EMBL" id="VYT08703.1"/>
    </source>
</evidence>
<keyword evidence="1" id="KW-0812">Transmembrane</keyword>
<keyword evidence="1" id="KW-0472">Membrane</keyword>